<evidence type="ECO:0000313" key="4">
    <source>
        <dbReference type="Proteomes" id="UP000203826"/>
    </source>
</evidence>
<dbReference type="Proteomes" id="UP000203826">
    <property type="component" value="Segment"/>
</dbReference>
<feature type="transmembrane region" description="Helical" evidence="2">
    <location>
        <begin position="45"/>
        <end position="63"/>
    </location>
</feature>
<gene>
    <name evidence="3" type="ORF">ceV_317</name>
</gene>
<accession>A0A0N9R3M7</accession>
<evidence type="ECO:0000313" key="3">
    <source>
        <dbReference type="EMBL" id="ALH23223.1"/>
    </source>
</evidence>
<feature type="compositionally biased region" description="Polar residues" evidence="1">
    <location>
        <begin position="102"/>
        <end position="113"/>
    </location>
</feature>
<evidence type="ECO:0000256" key="1">
    <source>
        <dbReference type="SAM" id="MobiDB-lite"/>
    </source>
</evidence>
<proteinExistence type="predicted"/>
<organism evidence="3 4">
    <name type="scientific">Chrysochromulina ericina virus CeV-01B</name>
    <dbReference type="NCBI Taxonomy" id="3070830"/>
    <lineage>
        <taxon>Viruses</taxon>
        <taxon>Varidnaviria</taxon>
        <taxon>Bamfordvirae</taxon>
        <taxon>Nucleocytoviricota</taxon>
        <taxon>Megaviricetes</taxon>
        <taxon>Imitervirales</taxon>
        <taxon>Mesomimiviridae</taxon>
        <taxon>Tethysvirus</taxon>
        <taxon>Tethysvirus raunefjordenense</taxon>
    </lineage>
</organism>
<feature type="region of interest" description="Disordered" evidence="1">
    <location>
        <begin position="97"/>
        <end position="144"/>
    </location>
</feature>
<reference evidence="3 4" key="1">
    <citation type="journal article" date="2015" name="Genome Announc.">
        <title>The 474-Kilobase-Pair Complete Genome Sequence of CeV-01B, a Virus Infecting Haptolina (Chrysochromulina) ericina (Prymnesiophyceae).</title>
        <authorList>
            <person name="Gallot-Lavallee L."/>
            <person name="Pagarete A."/>
            <person name="Legendre M."/>
            <person name="Santini S."/>
            <person name="Sandaa R.A."/>
            <person name="Himmelbauer H."/>
            <person name="Ogata H."/>
            <person name="Bratbak G."/>
            <person name="Claverie J.M."/>
        </authorList>
    </citation>
    <scope>NUCLEOTIDE SEQUENCE [LARGE SCALE GENOMIC DNA]</scope>
    <source>
        <strain evidence="3">CeV-01B</strain>
    </source>
</reference>
<evidence type="ECO:0000256" key="2">
    <source>
        <dbReference type="SAM" id="Phobius"/>
    </source>
</evidence>
<keyword evidence="4" id="KW-1185">Reference proteome</keyword>
<dbReference type="KEGG" id="vg:26049184"/>
<keyword evidence="2" id="KW-0812">Transmembrane</keyword>
<keyword evidence="2" id="KW-1133">Transmembrane helix</keyword>
<name>A0A0N9R3M7_9VIRU</name>
<dbReference type="EMBL" id="KT820662">
    <property type="protein sequence ID" value="ALH23223.1"/>
    <property type="molecule type" value="Genomic_DNA"/>
</dbReference>
<dbReference type="OrthoDB" id="40644at10239"/>
<protein>
    <submittedName>
        <fullName evidence="3">Uncharacterized protein</fullName>
    </submittedName>
</protein>
<keyword evidence="2" id="KW-0472">Membrane</keyword>
<sequence>MLTSKNNSNTKTFTTLKSTIGDTIDNDYLPSESQKISMFDYIFKIVRYILVIYLVAYVILTILNQLDLLPQWLKDLFSPFDLIEKIYYNKNSSENKKVKNNTQEQELVTSIQKNEPRPESIPPTPLPQEGNPLPKPDLSTSTIQSSKIANKSGYCYIGEDRGFRSCIKVKQGDKCMSGNIFPTEAICINPNLRP</sequence>